<keyword evidence="3" id="KW-1185">Reference proteome</keyword>
<feature type="region of interest" description="Disordered" evidence="1">
    <location>
        <begin position="77"/>
        <end position="116"/>
    </location>
</feature>
<name>A0A8J3REB2_9ACTN</name>
<dbReference type="EMBL" id="BOOH01000011">
    <property type="protein sequence ID" value="GIH74666.1"/>
    <property type="molecule type" value="Genomic_DNA"/>
</dbReference>
<comment type="caution">
    <text evidence="2">The sequence shown here is derived from an EMBL/GenBank/DDBJ whole genome shotgun (WGS) entry which is preliminary data.</text>
</comment>
<sequence length="116" mass="12272">MLCRDSQAASLWIVFEVISCSLPMSFSSGSRLVKPAAENVRPAEAVGLHLRPYGEPGAYLGTPKGFALGEANGLVRTGGGHAPAERARSRGMDRRAPDGERRSSDGAEDGCQIMIN</sequence>
<evidence type="ECO:0000313" key="2">
    <source>
        <dbReference type="EMBL" id="GIH74666.1"/>
    </source>
</evidence>
<evidence type="ECO:0000313" key="3">
    <source>
        <dbReference type="Proteomes" id="UP000616724"/>
    </source>
</evidence>
<gene>
    <name evidence="2" type="ORF">Plo01_10950</name>
</gene>
<feature type="compositionally biased region" description="Basic and acidic residues" evidence="1">
    <location>
        <begin position="83"/>
        <end position="105"/>
    </location>
</feature>
<dbReference type="AlphaFoldDB" id="A0A8J3REB2"/>
<evidence type="ECO:0000256" key="1">
    <source>
        <dbReference type="SAM" id="MobiDB-lite"/>
    </source>
</evidence>
<accession>A0A8J3REB2</accession>
<protein>
    <submittedName>
        <fullName evidence="2">Uncharacterized protein</fullName>
    </submittedName>
</protein>
<proteinExistence type="predicted"/>
<reference evidence="2 3" key="1">
    <citation type="submission" date="2021-01" db="EMBL/GenBank/DDBJ databases">
        <title>Whole genome shotgun sequence of Planobispora longispora NBRC 13918.</title>
        <authorList>
            <person name="Komaki H."/>
            <person name="Tamura T."/>
        </authorList>
    </citation>
    <scope>NUCLEOTIDE SEQUENCE [LARGE SCALE GENOMIC DNA]</scope>
    <source>
        <strain evidence="2 3">NBRC 13918</strain>
    </source>
</reference>
<dbReference type="Proteomes" id="UP000616724">
    <property type="component" value="Unassembled WGS sequence"/>
</dbReference>
<organism evidence="2 3">
    <name type="scientific">Planobispora longispora</name>
    <dbReference type="NCBI Taxonomy" id="28887"/>
    <lineage>
        <taxon>Bacteria</taxon>
        <taxon>Bacillati</taxon>
        <taxon>Actinomycetota</taxon>
        <taxon>Actinomycetes</taxon>
        <taxon>Streptosporangiales</taxon>
        <taxon>Streptosporangiaceae</taxon>
        <taxon>Planobispora</taxon>
    </lineage>
</organism>